<comment type="pathway">
    <text evidence="1">Cofactor biosynthesis; adenosylcobalamin biosynthesis.</text>
</comment>
<evidence type="ECO:0000313" key="6">
    <source>
        <dbReference type="EMBL" id="QNT77886.1"/>
    </source>
</evidence>
<dbReference type="GO" id="GO:0009236">
    <property type="term" value="P:cobalamin biosynthetic process"/>
    <property type="evidence" value="ECO:0007669"/>
    <property type="project" value="UniProtKB-UniPathway"/>
</dbReference>
<accession>A0A7H1NQ26</accession>
<sequence length="209" mass="22295">MTNFDYLRNGEDIYRLSFETIQKEANLSGFSPAEAWVATRMIHACGRVDIAPLIQFSPDLVATAQRALSLGQPILCDSEMLAHGLTKNRFSHNNPVICTLHDPQTPLLAQQLGTTRSAAALELWKPHMAGSLIAIGNAPTALFHLLEMLDNIPDKPAAIIGIPVGFVGAEDSKTALAQQAPVPFLTLHGRQGGSAITAAALNALASSHL</sequence>
<evidence type="ECO:0000256" key="4">
    <source>
        <dbReference type="ARBA" id="ARBA00023235"/>
    </source>
</evidence>
<dbReference type="PANTHER" id="PTHR43588:SF1">
    <property type="entry name" value="COBALT-PRECORRIN-8 METHYLMUTASE"/>
    <property type="match status" value="1"/>
</dbReference>
<feature type="domain" description="Cobalamin biosynthesis precorrin-8X methylmutase CobH/CbiC" evidence="5">
    <location>
        <begin position="12"/>
        <end position="206"/>
    </location>
</feature>
<dbReference type="AlphaFoldDB" id="A0A7H1NQ26"/>
<evidence type="ECO:0000256" key="2">
    <source>
        <dbReference type="ARBA" id="ARBA00009774"/>
    </source>
</evidence>
<keyword evidence="3" id="KW-0169">Cobalamin biosynthesis</keyword>
<reference evidence="6 7" key="1">
    <citation type="submission" date="2020-08" db="EMBL/GenBank/DDBJ databases">
        <title>Complete genome sequence of Entomobacter blattae G55GP.</title>
        <authorList>
            <person name="Poehlein A."/>
            <person name="Guzman J."/>
            <person name="Daniel R."/>
            <person name="Vilcinskas A."/>
        </authorList>
    </citation>
    <scope>NUCLEOTIDE SEQUENCE [LARGE SCALE GENOMIC DNA]</scope>
    <source>
        <strain evidence="6 7">G55GP</strain>
    </source>
</reference>
<gene>
    <name evidence="6" type="primary">cobH</name>
    <name evidence="6" type="ORF">JGUZn3_06440</name>
</gene>
<dbReference type="EC" id="5.4.99.61" evidence="6"/>
<evidence type="ECO:0000259" key="5">
    <source>
        <dbReference type="Pfam" id="PF02570"/>
    </source>
</evidence>
<dbReference type="InterPro" id="IPR036588">
    <property type="entry name" value="CobH/CbiC_sf"/>
</dbReference>
<evidence type="ECO:0000256" key="1">
    <source>
        <dbReference type="ARBA" id="ARBA00004953"/>
    </source>
</evidence>
<proteinExistence type="inferred from homology"/>
<dbReference type="SUPFAM" id="SSF63965">
    <property type="entry name" value="Precorrin-8X methylmutase CbiC/CobH"/>
    <property type="match status" value="1"/>
</dbReference>
<dbReference type="EMBL" id="CP060244">
    <property type="protein sequence ID" value="QNT77886.1"/>
    <property type="molecule type" value="Genomic_DNA"/>
</dbReference>
<evidence type="ECO:0000256" key="3">
    <source>
        <dbReference type="ARBA" id="ARBA00022573"/>
    </source>
</evidence>
<evidence type="ECO:0000313" key="7">
    <source>
        <dbReference type="Proteomes" id="UP000516349"/>
    </source>
</evidence>
<protein>
    <submittedName>
        <fullName evidence="6">Precorrin-8X methylmutase</fullName>
        <ecNumber evidence="6">5.4.99.61</ecNumber>
    </submittedName>
</protein>
<dbReference type="Pfam" id="PF02570">
    <property type="entry name" value="CbiC"/>
    <property type="match status" value="1"/>
</dbReference>
<dbReference type="GO" id="GO:0016993">
    <property type="term" value="F:precorrin-8X methylmutase activity"/>
    <property type="evidence" value="ECO:0007669"/>
    <property type="project" value="UniProtKB-EC"/>
</dbReference>
<name>A0A7H1NQ26_9PROT</name>
<dbReference type="NCBIfam" id="NF006136">
    <property type="entry name" value="PRK08285.1"/>
    <property type="match status" value="1"/>
</dbReference>
<organism evidence="6 7">
    <name type="scientific">Entomobacter blattae</name>
    <dbReference type="NCBI Taxonomy" id="2762277"/>
    <lineage>
        <taxon>Bacteria</taxon>
        <taxon>Pseudomonadati</taxon>
        <taxon>Pseudomonadota</taxon>
        <taxon>Alphaproteobacteria</taxon>
        <taxon>Acetobacterales</taxon>
        <taxon>Acetobacteraceae</taxon>
        <taxon>Entomobacter</taxon>
    </lineage>
</organism>
<dbReference type="InterPro" id="IPR003722">
    <property type="entry name" value="Cbl_synth_CobH/CbiC"/>
</dbReference>
<dbReference type="PANTHER" id="PTHR43588">
    <property type="entry name" value="COBALT-PRECORRIN-8 METHYLMUTASE"/>
    <property type="match status" value="1"/>
</dbReference>
<keyword evidence="4 6" id="KW-0413">Isomerase</keyword>
<dbReference type="RefSeq" id="WP_203414286.1">
    <property type="nucleotide sequence ID" value="NZ_CP060244.1"/>
</dbReference>
<dbReference type="KEGG" id="ebla:JGUZn3_06440"/>
<dbReference type="Proteomes" id="UP000516349">
    <property type="component" value="Chromosome"/>
</dbReference>
<keyword evidence="7" id="KW-1185">Reference proteome</keyword>
<dbReference type="UniPathway" id="UPA00148"/>
<comment type="similarity">
    <text evidence="2">Belongs to the CobH/CbiC family.</text>
</comment>
<dbReference type="Gene3D" id="3.40.50.10230">
    <property type="entry name" value="Cobalamin biosynthesis CobH/CbiC, precorrin-8X methylmutase"/>
    <property type="match status" value="1"/>
</dbReference>